<comment type="subcellular location">
    <subcellularLocation>
        <location evidence="1">Nucleus</location>
    </subcellularLocation>
</comment>
<dbReference type="GO" id="GO:0005634">
    <property type="term" value="C:nucleus"/>
    <property type="evidence" value="ECO:0007669"/>
    <property type="project" value="UniProtKB-SubCell"/>
</dbReference>
<evidence type="ECO:0000256" key="6">
    <source>
        <dbReference type="SAM" id="MobiDB-lite"/>
    </source>
</evidence>
<organism evidence="7 8">
    <name type="scientific">Astyanax mexicanus</name>
    <name type="common">Blind cave fish</name>
    <name type="synonym">Astyanax fasciatus mexicanus</name>
    <dbReference type="NCBI Taxonomy" id="7994"/>
    <lineage>
        <taxon>Eukaryota</taxon>
        <taxon>Metazoa</taxon>
        <taxon>Chordata</taxon>
        <taxon>Craniata</taxon>
        <taxon>Vertebrata</taxon>
        <taxon>Euteleostomi</taxon>
        <taxon>Actinopterygii</taxon>
        <taxon>Neopterygii</taxon>
        <taxon>Teleostei</taxon>
        <taxon>Ostariophysi</taxon>
        <taxon>Characiformes</taxon>
        <taxon>Characoidei</taxon>
        <taxon>Acestrorhamphidae</taxon>
        <taxon>Acestrorhamphinae</taxon>
        <taxon>Astyanax</taxon>
    </lineage>
</organism>
<feature type="compositionally biased region" description="Pro residues" evidence="6">
    <location>
        <begin position="275"/>
        <end position="285"/>
    </location>
</feature>
<accession>A0A8B9L5Y5</accession>
<evidence type="ECO:0000256" key="3">
    <source>
        <dbReference type="ARBA" id="ARBA00023159"/>
    </source>
</evidence>
<dbReference type="GeneID" id="103021342"/>
<dbReference type="InterPro" id="IPR028322">
    <property type="entry name" value="PNRC-like_rgn"/>
</dbReference>
<dbReference type="KEGG" id="amex:103021342"/>
<dbReference type="Ensembl" id="ENSAMXT00005049236.1">
    <property type="protein sequence ID" value="ENSAMXP00005045303.1"/>
    <property type="gene ID" value="ENSAMXG00005020975.1"/>
</dbReference>
<dbReference type="GO" id="GO:0016071">
    <property type="term" value="P:mRNA metabolic process"/>
    <property type="evidence" value="ECO:0007669"/>
    <property type="project" value="UniProtKB-ARBA"/>
</dbReference>
<feature type="compositionally biased region" description="Polar residues" evidence="6">
    <location>
        <begin position="173"/>
        <end position="182"/>
    </location>
</feature>
<dbReference type="Proteomes" id="UP000694621">
    <property type="component" value="Unplaced"/>
</dbReference>
<dbReference type="CTD" id="10957"/>
<evidence type="ECO:0000256" key="5">
    <source>
        <dbReference type="ARBA" id="ARBA00023242"/>
    </source>
</evidence>
<feature type="compositionally biased region" description="Low complexity" evidence="6">
    <location>
        <begin position="76"/>
        <end position="88"/>
    </location>
</feature>
<feature type="region of interest" description="Disordered" evidence="6">
    <location>
        <begin position="119"/>
        <end position="190"/>
    </location>
</feature>
<feature type="compositionally biased region" description="Low complexity" evidence="6">
    <location>
        <begin position="119"/>
        <end position="131"/>
    </location>
</feature>
<reference evidence="7" key="1">
    <citation type="submission" date="2025-08" db="UniProtKB">
        <authorList>
            <consortium name="Ensembl"/>
        </authorList>
    </citation>
    <scope>IDENTIFICATION</scope>
</reference>
<dbReference type="OMA" id="FEIMLGE"/>
<keyword evidence="4" id="KW-0804">Transcription</keyword>
<feature type="compositionally biased region" description="Basic and acidic residues" evidence="6">
    <location>
        <begin position="157"/>
        <end position="171"/>
    </location>
</feature>
<dbReference type="PANTHER" id="PTHR15405">
    <property type="entry name" value="PROLINE-RICH NUCLEAR RECEPTOR COACTIVATOR"/>
    <property type="match status" value="1"/>
</dbReference>
<sequence length="318" mass="34477">MYPPLPPCGGFEIMLGETLVHRIESSLDDVENNKPQLTTTTAATTTSSSARSNLNASRRALLKKGARRVRTATSLQGKHGQSGQGQQQLHHHHQRQQQAALIRNNNHHHQARLADIINNNNTNTTSSSSSSRTAAPAAELPASRTAGNAVTHLKPAAKKELLKSKTGRAERGNQPNGQSIHSLSKHEQSAPNLIVRSQKSRLSNTPGIITLARKYDSNNKQSPPVLLLSSHRDEKRPLSSADGGRNANLCPPLPSPEENLKDGEKTYAGAKFSEPPSPSVLPKPPSHWVGENNPKHSVSSREQMSVHLKTLLKVQAEP</sequence>
<dbReference type="InterPro" id="IPR026780">
    <property type="entry name" value="PNRC1/2"/>
</dbReference>
<keyword evidence="2" id="KW-0805">Transcription regulation</keyword>
<evidence type="ECO:0000313" key="7">
    <source>
        <dbReference type="Ensembl" id="ENSAMXP00005045303.1"/>
    </source>
</evidence>
<keyword evidence="5" id="KW-0539">Nucleus</keyword>
<feature type="region of interest" description="Disordered" evidence="6">
    <location>
        <begin position="63"/>
        <end position="99"/>
    </location>
</feature>
<protein>
    <submittedName>
        <fullName evidence="7">Proline-rich nuclear receptor coactivator 1</fullName>
    </submittedName>
</protein>
<evidence type="ECO:0000256" key="1">
    <source>
        <dbReference type="ARBA" id="ARBA00004123"/>
    </source>
</evidence>
<proteinExistence type="predicted"/>
<evidence type="ECO:0000256" key="2">
    <source>
        <dbReference type="ARBA" id="ARBA00023015"/>
    </source>
</evidence>
<evidence type="ECO:0000313" key="8">
    <source>
        <dbReference type="Proteomes" id="UP000694621"/>
    </source>
</evidence>
<dbReference type="AlphaFoldDB" id="A0A8B9L5Y5"/>
<evidence type="ECO:0000256" key="4">
    <source>
        <dbReference type="ARBA" id="ARBA00023163"/>
    </source>
</evidence>
<keyword evidence="3" id="KW-0010">Activator</keyword>
<name>A0A8B9L5Y5_ASTMX</name>
<feature type="region of interest" description="Disordered" evidence="6">
    <location>
        <begin position="213"/>
        <end position="306"/>
    </location>
</feature>
<dbReference type="Pfam" id="PF15365">
    <property type="entry name" value="PNRC"/>
    <property type="match status" value="1"/>
</dbReference>